<feature type="compositionally biased region" description="Basic and acidic residues" evidence="5">
    <location>
        <begin position="70"/>
        <end position="88"/>
    </location>
</feature>
<dbReference type="SMART" id="SM00401">
    <property type="entry name" value="ZnF_GATA"/>
    <property type="match status" value="1"/>
</dbReference>
<feature type="compositionally biased region" description="Low complexity" evidence="5">
    <location>
        <begin position="173"/>
        <end position="182"/>
    </location>
</feature>
<feature type="non-terminal residue" evidence="7">
    <location>
        <position position="1"/>
    </location>
</feature>
<dbReference type="InterPro" id="IPR000679">
    <property type="entry name" value="Znf_GATA"/>
</dbReference>
<evidence type="ECO:0000313" key="7">
    <source>
        <dbReference type="EMBL" id="JAT56451.1"/>
    </source>
</evidence>
<keyword evidence="3" id="KW-0862">Zinc</keyword>
<dbReference type="PANTHER" id="PTHR47255">
    <property type="entry name" value="GATA TRANSCRIPTION FACTOR 22-RELATED"/>
    <property type="match status" value="1"/>
</dbReference>
<dbReference type="CDD" id="cd00202">
    <property type="entry name" value="ZnF_GATA"/>
    <property type="match status" value="1"/>
</dbReference>
<reference evidence="7" key="1">
    <citation type="submission" date="2015-07" db="EMBL/GenBank/DDBJ databases">
        <title>Transcriptome Assembly of Anthurium amnicola.</title>
        <authorList>
            <person name="Suzuki J."/>
        </authorList>
    </citation>
    <scope>NUCLEOTIDE SEQUENCE</scope>
</reference>
<evidence type="ECO:0000259" key="6">
    <source>
        <dbReference type="PROSITE" id="PS50114"/>
    </source>
</evidence>
<dbReference type="Gene3D" id="3.30.50.10">
    <property type="entry name" value="Erythroid Transcription Factor GATA-1, subunit A"/>
    <property type="match status" value="1"/>
</dbReference>
<evidence type="ECO:0000256" key="2">
    <source>
        <dbReference type="ARBA" id="ARBA00022771"/>
    </source>
</evidence>
<feature type="domain" description="GATA-type" evidence="6">
    <location>
        <begin position="186"/>
        <end position="218"/>
    </location>
</feature>
<dbReference type="Pfam" id="PF00320">
    <property type="entry name" value="GATA"/>
    <property type="match status" value="1"/>
</dbReference>
<dbReference type="GO" id="GO:0006355">
    <property type="term" value="P:regulation of DNA-templated transcription"/>
    <property type="evidence" value="ECO:0007669"/>
    <property type="project" value="InterPro"/>
</dbReference>
<organism evidence="7">
    <name type="scientific">Anthurium amnicola</name>
    <dbReference type="NCBI Taxonomy" id="1678845"/>
    <lineage>
        <taxon>Eukaryota</taxon>
        <taxon>Viridiplantae</taxon>
        <taxon>Streptophyta</taxon>
        <taxon>Embryophyta</taxon>
        <taxon>Tracheophyta</taxon>
        <taxon>Spermatophyta</taxon>
        <taxon>Magnoliopsida</taxon>
        <taxon>Liliopsida</taxon>
        <taxon>Araceae</taxon>
        <taxon>Pothoideae</taxon>
        <taxon>Potheae</taxon>
        <taxon>Anthurium</taxon>
    </lineage>
</organism>
<dbReference type="PROSITE" id="PS00344">
    <property type="entry name" value="GATA_ZN_FINGER_1"/>
    <property type="match status" value="1"/>
</dbReference>
<dbReference type="GO" id="GO:0043565">
    <property type="term" value="F:sequence-specific DNA binding"/>
    <property type="evidence" value="ECO:0007669"/>
    <property type="project" value="InterPro"/>
</dbReference>
<dbReference type="PROSITE" id="PS50114">
    <property type="entry name" value="GATA_ZN_FINGER_2"/>
    <property type="match status" value="1"/>
</dbReference>
<sequence length="319" mass="35352">PIYIYRFFWRAGPTPSFLSPPMTPMQHNLYSHLPPSEGDHHHQVYLHPFFSTCDTSSFPCAIFLSPCQEGSRESDHQHSHHPQQEVKENFFPSGSSHHRSPTTAEDGEDRQKNGATGEGDPSNSTTGSGKWMSSKMRIMRKMMGSDRITTNRPRESALEVQDQQIKIRDSSNDDNNNTTPSNGTIRVCSDCNTTKTPLWRSGPRGPKSLCNACGIRQRKARRAMAAAAALTGTGLIPAVGPVKARKEKRQDGVCTVPFKKRFKFTATTTAAAAQTRKKLRFDEFAVGLSKSSAFHRVFPQDEKEAAILLMALSCGLIQS</sequence>
<dbReference type="AlphaFoldDB" id="A0A1D1YP95"/>
<dbReference type="InterPro" id="IPR052138">
    <property type="entry name" value="GATA_ZnFinger_Domain"/>
</dbReference>
<evidence type="ECO:0000256" key="1">
    <source>
        <dbReference type="ARBA" id="ARBA00022723"/>
    </source>
</evidence>
<evidence type="ECO:0000256" key="5">
    <source>
        <dbReference type="SAM" id="MobiDB-lite"/>
    </source>
</evidence>
<evidence type="ECO:0000256" key="4">
    <source>
        <dbReference type="PROSITE-ProRule" id="PRU00094"/>
    </source>
</evidence>
<dbReference type="InterPro" id="IPR013088">
    <property type="entry name" value="Znf_NHR/GATA"/>
</dbReference>
<dbReference type="PANTHER" id="PTHR47255:SF4">
    <property type="entry name" value="GATA ZINC FINGER DOMAIN-CONTAINING PROTEIN 12"/>
    <property type="match status" value="1"/>
</dbReference>
<dbReference type="GO" id="GO:0008270">
    <property type="term" value="F:zinc ion binding"/>
    <property type="evidence" value="ECO:0007669"/>
    <property type="project" value="UniProtKB-KW"/>
</dbReference>
<protein>
    <submittedName>
        <fullName evidence="7">Putative GATA transcription factor 22</fullName>
    </submittedName>
</protein>
<keyword evidence="2 4" id="KW-0863">Zinc-finger</keyword>
<dbReference type="SUPFAM" id="SSF57716">
    <property type="entry name" value="Glucocorticoid receptor-like (DNA-binding domain)"/>
    <property type="match status" value="1"/>
</dbReference>
<feature type="region of interest" description="Disordered" evidence="5">
    <location>
        <begin position="70"/>
        <end position="133"/>
    </location>
</feature>
<gene>
    <name evidence="7" type="primary">GATA22_1</name>
    <name evidence="7" type="ORF">g.22312</name>
</gene>
<accession>A0A1D1YP95</accession>
<evidence type="ECO:0000256" key="3">
    <source>
        <dbReference type="ARBA" id="ARBA00022833"/>
    </source>
</evidence>
<feature type="region of interest" description="Disordered" evidence="5">
    <location>
        <begin position="145"/>
        <end position="182"/>
    </location>
</feature>
<keyword evidence="1" id="KW-0479">Metal-binding</keyword>
<name>A0A1D1YP95_9ARAE</name>
<proteinExistence type="predicted"/>
<dbReference type="EMBL" id="GDJX01011485">
    <property type="protein sequence ID" value="JAT56451.1"/>
    <property type="molecule type" value="Transcribed_RNA"/>
</dbReference>